<name>A0A9R1XM01_LACSA</name>
<accession>A0A9R1XM01</accession>
<organism evidence="1 2">
    <name type="scientific">Lactuca sativa</name>
    <name type="common">Garden lettuce</name>
    <dbReference type="NCBI Taxonomy" id="4236"/>
    <lineage>
        <taxon>Eukaryota</taxon>
        <taxon>Viridiplantae</taxon>
        <taxon>Streptophyta</taxon>
        <taxon>Embryophyta</taxon>
        <taxon>Tracheophyta</taxon>
        <taxon>Spermatophyta</taxon>
        <taxon>Magnoliopsida</taxon>
        <taxon>eudicotyledons</taxon>
        <taxon>Gunneridae</taxon>
        <taxon>Pentapetalae</taxon>
        <taxon>asterids</taxon>
        <taxon>campanulids</taxon>
        <taxon>Asterales</taxon>
        <taxon>Asteraceae</taxon>
        <taxon>Cichorioideae</taxon>
        <taxon>Cichorieae</taxon>
        <taxon>Lactucinae</taxon>
        <taxon>Lactuca</taxon>
    </lineage>
</organism>
<reference evidence="1 2" key="1">
    <citation type="journal article" date="2017" name="Nat. Commun.">
        <title>Genome assembly with in vitro proximity ligation data and whole-genome triplication in lettuce.</title>
        <authorList>
            <person name="Reyes-Chin-Wo S."/>
            <person name="Wang Z."/>
            <person name="Yang X."/>
            <person name="Kozik A."/>
            <person name="Arikit S."/>
            <person name="Song C."/>
            <person name="Xia L."/>
            <person name="Froenicke L."/>
            <person name="Lavelle D.O."/>
            <person name="Truco M.J."/>
            <person name="Xia R."/>
            <person name="Zhu S."/>
            <person name="Xu C."/>
            <person name="Xu H."/>
            <person name="Xu X."/>
            <person name="Cox K."/>
            <person name="Korf I."/>
            <person name="Meyers B.C."/>
            <person name="Michelmore R.W."/>
        </authorList>
    </citation>
    <scope>NUCLEOTIDE SEQUENCE [LARGE SCALE GENOMIC DNA]</scope>
    <source>
        <strain evidence="2">cv. Salinas</strain>
        <tissue evidence="1">Seedlings</tissue>
    </source>
</reference>
<sequence>MKTTSPSLTPRVRSQYAPRTLALTSSDVASQLVRSWHSYLMTTPCVGPRKRETEHLRSYVSRYSDFQDTHRQWINSDTIEQFEATWEDMHIKYELERNCWLSDMYIQHIHWAKPFLKDTFFASMTTTGRSASINSFFDGFVNSKTMLNEFVVQYDKAVESRRAAEEDEDFKTMNSRPLSIRDPLGATTTKGRPKLESRIKSSLEAPKKQTCSYCQGLGHYATSCSKRKADESLQEIYQAGAFPRSSLVPETDNTNTVSTKLRPLAEWLRTIFMLLAESVLRTRRVHAMHQLKLASEVRFAPTTHRYGPPKLIHHVKSQSWLPCNTYKALFEEMTSKMATLVSNPNGRT</sequence>
<dbReference type="PANTHER" id="PTHR47718:SF7">
    <property type="entry name" value="PROTEIN FAR1-RELATED SEQUENCE"/>
    <property type="match status" value="1"/>
</dbReference>
<evidence type="ECO:0000313" key="1">
    <source>
        <dbReference type="EMBL" id="KAJ0217824.1"/>
    </source>
</evidence>
<gene>
    <name evidence="1" type="ORF">LSAT_V11C300149240</name>
</gene>
<dbReference type="EMBL" id="NBSK02000003">
    <property type="protein sequence ID" value="KAJ0217824.1"/>
    <property type="molecule type" value="Genomic_DNA"/>
</dbReference>
<protein>
    <recommendedName>
        <fullName evidence="3">Protein FAR1-RELATED SEQUENCE</fullName>
    </recommendedName>
</protein>
<evidence type="ECO:0008006" key="3">
    <source>
        <dbReference type="Google" id="ProtNLM"/>
    </source>
</evidence>
<dbReference type="Proteomes" id="UP000235145">
    <property type="component" value="Unassembled WGS sequence"/>
</dbReference>
<keyword evidence="2" id="KW-1185">Reference proteome</keyword>
<dbReference type="AlphaFoldDB" id="A0A9R1XM01"/>
<dbReference type="PANTHER" id="PTHR47718">
    <property type="entry name" value="OS01G0519700 PROTEIN"/>
    <property type="match status" value="1"/>
</dbReference>
<proteinExistence type="predicted"/>
<evidence type="ECO:0000313" key="2">
    <source>
        <dbReference type="Proteomes" id="UP000235145"/>
    </source>
</evidence>
<comment type="caution">
    <text evidence="1">The sequence shown here is derived from an EMBL/GenBank/DDBJ whole genome shotgun (WGS) entry which is preliminary data.</text>
</comment>